<dbReference type="FunFam" id="1.10.510.10:FF:000084">
    <property type="entry name" value="Wall-associated receptor kinase 2"/>
    <property type="match status" value="1"/>
</dbReference>
<comment type="catalytic activity">
    <reaction evidence="12">
        <text>L-threonyl-[protein] + ATP = O-phospho-L-threonyl-[protein] + ADP + H(+)</text>
        <dbReference type="Rhea" id="RHEA:46608"/>
        <dbReference type="Rhea" id="RHEA-COMP:11060"/>
        <dbReference type="Rhea" id="RHEA-COMP:11605"/>
        <dbReference type="ChEBI" id="CHEBI:15378"/>
        <dbReference type="ChEBI" id="CHEBI:30013"/>
        <dbReference type="ChEBI" id="CHEBI:30616"/>
        <dbReference type="ChEBI" id="CHEBI:61977"/>
        <dbReference type="ChEBI" id="CHEBI:456216"/>
    </reaction>
</comment>
<accession>A0A251U100</accession>
<comment type="catalytic activity">
    <reaction evidence="11">
        <text>L-seryl-[protein] + ATP = O-phospho-L-seryl-[protein] + ADP + H(+)</text>
        <dbReference type="Rhea" id="RHEA:17989"/>
        <dbReference type="Rhea" id="RHEA-COMP:9863"/>
        <dbReference type="Rhea" id="RHEA-COMP:11604"/>
        <dbReference type="ChEBI" id="CHEBI:15378"/>
        <dbReference type="ChEBI" id="CHEBI:29999"/>
        <dbReference type="ChEBI" id="CHEBI:30616"/>
        <dbReference type="ChEBI" id="CHEBI:83421"/>
        <dbReference type="ChEBI" id="CHEBI:456216"/>
    </reaction>
</comment>
<evidence type="ECO:0000256" key="6">
    <source>
        <dbReference type="ARBA" id="ARBA00022741"/>
    </source>
</evidence>
<keyword evidence="10 13" id="KW-0472">Membrane</keyword>
<dbReference type="InterPro" id="IPR045274">
    <property type="entry name" value="WAK-like"/>
</dbReference>
<dbReference type="GO" id="GO:0004674">
    <property type="term" value="F:protein serine/threonine kinase activity"/>
    <property type="evidence" value="ECO:0007669"/>
    <property type="project" value="UniProtKB-KW"/>
</dbReference>
<dbReference type="Gene3D" id="3.30.200.20">
    <property type="entry name" value="Phosphorylase Kinase, domain 1"/>
    <property type="match status" value="1"/>
</dbReference>
<evidence type="ECO:0000256" key="2">
    <source>
        <dbReference type="ARBA" id="ARBA00022527"/>
    </source>
</evidence>
<gene>
    <name evidence="15" type="ORF">HannXRQ_Chr08g0207661</name>
</gene>
<organism evidence="15 16">
    <name type="scientific">Helianthus annuus</name>
    <name type="common">Common sunflower</name>
    <dbReference type="NCBI Taxonomy" id="4232"/>
    <lineage>
        <taxon>Eukaryota</taxon>
        <taxon>Viridiplantae</taxon>
        <taxon>Streptophyta</taxon>
        <taxon>Embryophyta</taxon>
        <taxon>Tracheophyta</taxon>
        <taxon>Spermatophyta</taxon>
        <taxon>Magnoliopsida</taxon>
        <taxon>eudicotyledons</taxon>
        <taxon>Gunneridae</taxon>
        <taxon>Pentapetalae</taxon>
        <taxon>asterids</taxon>
        <taxon>campanulids</taxon>
        <taxon>Asterales</taxon>
        <taxon>Asteraceae</taxon>
        <taxon>Asteroideae</taxon>
        <taxon>Heliantheae alliance</taxon>
        <taxon>Heliantheae</taxon>
        <taxon>Helianthus</taxon>
    </lineage>
</organism>
<dbReference type="FunFam" id="3.30.200.20:FF:000043">
    <property type="entry name" value="Wall-associated receptor kinase 2"/>
    <property type="match status" value="1"/>
</dbReference>
<evidence type="ECO:0000256" key="5">
    <source>
        <dbReference type="ARBA" id="ARBA00022729"/>
    </source>
</evidence>
<dbReference type="PANTHER" id="PTHR27005">
    <property type="entry name" value="WALL-ASSOCIATED RECEPTOR KINASE-LIKE 21"/>
    <property type="match status" value="1"/>
</dbReference>
<evidence type="ECO:0000256" key="11">
    <source>
        <dbReference type="ARBA" id="ARBA00047558"/>
    </source>
</evidence>
<dbReference type="SUPFAM" id="SSF56112">
    <property type="entry name" value="Protein kinase-like (PK-like)"/>
    <property type="match status" value="1"/>
</dbReference>
<dbReference type="PROSITE" id="PS50011">
    <property type="entry name" value="PROTEIN_KINASE_DOM"/>
    <property type="match status" value="1"/>
</dbReference>
<evidence type="ECO:0000313" key="15">
    <source>
        <dbReference type="EMBL" id="OTG17037.1"/>
    </source>
</evidence>
<feature type="transmembrane region" description="Helical" evidence="13">
    <location>
        <begin position="30"/>
        <end position="52"/>
    </location>
</feature>
<protein>
    <submittedName>
        <fullName evidence="15">Putative serine/threonine/dual specificity protein kinase, catalytic domain-containing protein</fullName>
    </submittedName>
</protein>
<proteinExistence type="predicted"/>
<dbReference type="Gene3D" id="1.10.510.10">
    <property type="entry name" value="Transferase(Phosphotransferase) domain 1"/>
    <property type="match status" value="1"/>
</dbReference>
<keyword evidence="6" id="KW-0547">Nucleotide-binding</keyword>
<evidence type="ECO:0000256" key="10">
    <source>
        <dbReference type="ARBA" id="ARBA00023136"/>
    </source>
</evidence>
<dbReference type="InParanoid" id="A0A251U100"/>
<dbReference type="AlphaFoldDB" id="A0A251U100"/>
<dbReference type="Pfam" id="PF07714">
    <property type="entry name" value="PK_Tyr_Ser-Thr"/>
    <property type="match status" value="1"/>
</dbReference>
<evidence type="ECO:0000256" key="8">
    <source>
        <dbReference type="ARBA" id="ARBA00022840"/>
    </source>
</evidence>
<dbReference type="EMBL" id="CM007897">
    <property type="protein sequence ID" value="OTG17037.1"/>
    <property type="molecule type" value="Genomic_DNA"/>
</dbReference>
<evidence type="ECO:0000256" key="9">
    <source>
        <dbReference type="ARBA" id="ARBA00022989"/>
    </source>
</evidence>
<keyword evidence="9 13" id="KW-1133">Transmembrane helix</keyword>
<keyword evidence="7 15" id="KW-0418">Kinase</keyword>
<dbReference type="Proteomes" id="UP000215914">
    <property type="component" value="Chromosome 8"/>
</dbReference>
<dbReference type="InterPro" id="IPR000719">
    <property type="entry name" value="Prot_kinase_dom"/>
</dbReference>
<feature type="domain" description="Protein kinase" evidence="14">
    <location>
        <begin position="109"/>
        <end position="387"/>
    </location>
</feature>
<dbReference type="SMART" id="SM00220">
    <property type="entry name" value="S_TKc"/>
    <property type="match status" value="1"/>
</dbReference>
<evidence type="ECO:0000313" key="16">
    <source>
        <dbReference type="Proteomes" id="UP000215914"/>
    </source>
</evidence>
<sequence>MPSNSIIRNIIGQISGIILVAILDSSSRSLILVISRCCVSGLGVLLLLFVAWRAYKIIKRWKKDMLKAIFFKRNGGLLLQQQMSSGDDGNVEKTKLFTSKELENATDHFNDNRILGQGGQGTVYKGMLTDGNIVAVKMSKIKDESEIEQFINEVVILSQINHRNVVKLHGFCLETEVPLLVYEFIPNGTLYDYIHDQNEYFPLTWEVRLRIATEIGFHSSAGTPIYHWDIKSTNRGVNEPGRARARARLVLAKVADFGTSRTHDVDQTHLTTKVQGTFGYLDPEYFQSSQFTEKSDVYSFGVVLVELLTGEKPIASFKVGETRSLATYFLSAMEENRLSEIIDPRVKIDGEEGGQIRRFGELAKRCLNLDGRKRPRMKQVGIELELIRTSNVAPVAAATEEVEYANSIEEVGGMGHIDHWH</sequence>
<dbReference type="InterPro" id="IPR001245">
    <property type="entry name" value="Ser-Thr/Tyr_kinase_cat_dom"/>
</dbReference>
<evidence type="ECO:0000256" key="1">
    <source>
        <dbReference type="ARBA" id="ARBA00004479"/>
    </source>
</evidence>
<evidence type="ECO:0000256" key="12">
    <source>
        <dbReference type="ARBA" id="ARBA00047951"/>
    </source>
</evidence>
<name>A0A251U100_HELAN</name>
<evidence type="ECO:0000259" key="14">
    <source>
        <dbReference type="PROSITE" id="PS50011"/>
    </source>
</evidence>
<keyword evidence="8" id="KW-0067">ATP-binding</keyword>
<keyword evidence="3" id="KW-0808">Transferase</keyword>
<keyword evidence="4 13" id="KW-0812">Transmembrane</keyword>
<dbReference type="GO" id="GO:0005524">
    <property type="term" value="F:ATP binding"/>
    <property type="evidence" value="ECO:0007669"/>
    <property type="project" value="UniProtKB-KW"/>
</dbReference>
<comment type="subcellular location">
    <subcellularLocation>
        <location evidence="1">Membrane</location>
        <topology evidence="1">Single-pass type I membrane protein</topology>
    </subcellularLocation>
</comment>
<evidence type="ECO:0000256" key="7">
    <source>
        <dbReference type="ARBA" id="ARBA00022777"/>
    </source>
</evidence>
<evidence type="ECO:0000256" key="3">
    <source>
        <dbReference type="ARBA" id="ARBA00022679"/>
    </source>
</evidence>
<keyword evidence="16" id="KW-1185">Reference proteome</keyword>
<dbReference type="GO" id="GO:0005886">
    <property type="term" value="C:plasma membrane"/>
    <property type="evidence" value="ECO:0000318"/>
    <property type="project" value="GO_Central"/>
</dbReference>
<keyword evidence="2" id="KW-0723">Serine/threonine-protein kinase</keyword>
<reference evidence="16" key="1">
    <citation type="journal article" date="2017" name="Nature">
        <title>The sunflower genome provides insights into oil metabolism, flowering and Asterid evolution.</title>
        <authorList>
            <person name="Badouin H."/>
            <person name="Gouzy J."/>
            <person name="Grassa C.J."/>
            <person name="Murat F."/>
            <person name="Staton S.E."/>
            <person name="Cottret L."/>
            <person name="Lelandais-Briere C."/>
            <person name="Owens G.L."/>
            <person name="Carrere S."/>
            <person name="Mayjonade B."/>
            <person name="Legrand L."/>
            <person name="Gill N."/>
            <person name="Kane N.C."/>
            <person name="Bowers J.E."/>
            <person name="Hubner S."/>
            <person name="Bellec A."/>
            <person name="Berard A."/>
            <person name="Berges H."/>
            <person name="Blanchet N."/>
            <person name="Boniface M.C."/>
            <person name="Brunel D."/>
            <person name="Catrice O."/>
            <person name="Chaidir N."/>
            <person name="Claudel C."/>
            <person name="Donnadieu C."/>
            <person name="Faraut T."/>
            <person name="Fievet G."/>
            <person name="Helmstetter N."/>
            <person name="King M."/>
            <person name="Knapp S.J."/>
            <person name="Lai Z."/>
            <person name="Le Paslier M.C."/>
            <person name="Lippi Y."/>
            <person name="Lorenzon L."/>
            <person name="Mandel J.R."/>
            <person name="Marage G."/>
            <person name="Marchand G."/>
            <person name="Marquand E."/>
            <person name="Bret-Mestries E."/>
            <person name="Morien E."/>
            <person name="Nambeesan S."/>
            <person name="Nguyen T."/>
            <person name="Pegot-Espagnet P."/>
            <person name="Pouilly N."/>
            <person name="Raftis F."/>
            <person name="Sallet E."/>
            <person name="Schiex T."/>
            <person name="Thomas J."/>
            <person name="Vandecasteele C."/>
            <person name="Vares D."/>
            <person name="Vear F."/>
            <person name="Vautrin S."/>
            <person name="Crespi M."/>
            <person name="Mangin B."/>
            <person name="Burke J.M."/>
            <person name="Salse J."/>
            <person name="Munos S."/>
            <person name="Vincourt P."/>
            <person name="Rieseberg L.H."/>
            <person name="Langlade N.B."/>
        </authorList>
    </citation>
    <scope>NUCLEOTIDE SEQUENCE [LARGE SCALE GENOMIC DNA]</scope>
    <source>
        <strain evidence="16">cv. SF193</strain>
    </source>
</reference>
<evidence type="ECO:0000256" key="13">
    <source>
        <dbReference type="SAM" id="Phobius"/>
    </source>
</evidence>
<keyword evidence="5" id="KW-0732">Signal</keyword>
<feature type="transmembrane region" description="Helical" evidence="13">
    <location>
        <begin position="6"/>
        <end position="23"/>
    </location>
</feature>
<evidence type="ECO:0000256" key="4">
    <source>
        <dbReference type="ARBA" id="ARBA00022692"/>
    </source>
</evidence>
<dbReference type="InterPro" id="IPR011009">
    <property type="entry name" value="Kinase-like_dom_sf"/>
</dbReference>
<dbReference type="GO" id="GO:0007166">
    <property type="term" value="P:cell surface receptor signaling pathway"/>
    <property type="evidence" value="ECO:0000318"/>
    <property type="project" value="GO_Central"/>
</dbReference>
<dbReference type="PANTHER" id="PTHR27005:SF515">
    <property type="entry name" value="WALL-ASSOCIATED RECEPTOR KINASE-LIKE 10-RELATED"/>
    <property type="match status" value="1"/>
</dbReference>